<dbReference type="Proteomes" id="UP000030653">
    <property type="component" value="Unassembled WGS sequence"/>
</dbReference>
<proteinExistence type="predicted"/>
<dbReference type="GeneID" id="63689442"/>
<sequence>SKWPKVVPAVFWAQQICIHSATGMSPFYMTLGIHPLLLMDIIEATWLAPPLDQLLSHADLVAFCTQQLLKRPEDL</sequence>
<protein>
    <submittedName>
        <fullName evidence="1">Uncharacterized protein</fullName>
    </submittedName>
</protein>
<dbReference type="HOGENOM" id="CLU_136924_1_0_1"/>
<dbReference type="OrthoDB" id="446925at2759"/>
<evidence type="ECO:0000313" key="1">
    <source>
        <dbReference type="EMBL" id="EJU00273.1"/>
    </source>
</evidence>
<evidence type="ECO:0000313" key="2">
    <source>
        <dbReference type="Proteomes" id="UP000030653"/>
    </source>
</evidence>
<dbReference type="RefSeq" id="XP_040627170.1">
    <property type="nucleotide sequence ID" value="XM_040774380.1"/>
</dbReference>
<feature type="non-terminal residue" evidence="1">
    <location>
        <position position="75"/>
    </location>
</feature>
<gene>
    <name evidence="1" type="ORF">DACRYDRAFT_34470</name>
</gene>
<feature type="non-terminal residue" evidence="1">
    <location>
        <position position="1"/>
    </location>
</feature>
<accession>M5G914</accession>
<reference evidence="1 2" key="1">
    <citation type="journal article" date="2012" name="Science">
        <title>The Paleozoic origin of enzymatic lignin decomposition reconstructed from 31 fungal genomes.</title>
        <authorList>
            <person name="Floudas D."/>
            <person name="Binder M."/>
            <person name="Riley R."/>
            <person name="Barry K."/>
            <person name="Blanchette R.A."/>
            <person name="Henrissat B."/>
            <person name="Martinez A.T."/>
            <person name="Otillar R."/>
            <person name="Spatafora J.W."/>
            <person name="Yadav J.S."/>
            <person name="Aerts A."/>
            <person name="Benoit I."/>
            <person name="Boyd A."/>
            <person name="Carlson A."/>
            <person name="Copeland A."/>
            <person name="Coutinho P.M."/>
            <person name="de Vries R.P."/>
            <person name="Ferreira P."/>
            <person name="Findley K."/>
            <person name="Foster B."/>
            <person name="Gaskell J."/>
            <person name="Glotzer D."/>
            <person name="Gorecki P."/>
            <person name="Heitman J."/>
            <person name="Hesse C."/>
            <person name="Hori C."/>
            <person name="Igarashi K."/>
            <person name="Jurgens J.A."/>
            <person name="Kallen N."/>
            <person name="Kersten P."/>
            <person name="Kohler A."/>
            <person name="Kuees U."/>
            <person name="Kumar T.K.A."/>
            <person name="Kuo A."/>
            <person name="LaButti K."/>
            <person name="Larrondo L.F."/>
            <person name="Lindquist E."/>
            <person name="Ling A."/>
            <person name="Lombard V."/>
            <person name="Lucas S."/>
            <person name="Lundell T."/>
            <person name="Martin R."/>
            <person name="McLaughlin D.J."/>
            <person name="Morgenstern I."/>
            <person name="Morin E."/>
            <person name="Murat C."/>
            <person name="Nagy L.G."/>
            <person name="Nolan M."/>
            <person name="Ohm R.A."/>
            <person name="Patyshakuliyeva A."/>
            <person name="Rokas A."/>
            <person name="Ruiz-Duenas F.J."/>
            <person name="Sabat G."/>
            <person name="Salamov A."/>
            <person name="Samejima M."/>
            <person name="Schmutz J."/>
            <person name="Slot J.C."/>
            <person name="St John F."/>
            <person name="Stenlid J."/>
            <person name="Sun H."/>
            <person name="Sun S."/>
            <person name="Syed K."/>
            <person name="Tsang A."/>
            <person name="Wiebenga A."/>
            <person name="Young D."/>
            <person name="Pisabarro A."/>
            <person name="Eastwood D.C."/>
            <person name="Martin F."/>
            <person name="Cullen D."/>
            <person name="Grigoriev I.V."/>
            <person name="Hibbett D.S."/>
        </authorList>
    </citation>
    <scope>NUCLEOTIDE SEQUENCE [LARGE SCALE GENOMIC DNA]</scope>
    <source>
        <strain evidence="1 2">DJM-731 SS1</strain>
    </source>
</reference>
<dbReference type="EMBL" id="JH795867">
    <property type="protein sequence ID" value="EJU00273.1"/>
    <property type="molecule type" value="Genomic_DNA"/>
</dbReference>
<dbReference type="AlphaFoldDB" id="M5G914"/>
<dbReference type="STRING" id="1858805.M5G914"/>
<name>M5G914_DACPD</name>
<keyword evidence="2" id="KW-1185">Reference proteome</keyword>
<organism evidence="1 2">
    <name type="scientific">Dacryopinax primogenitus (strain DJM 731)</name>
    <name type="common">Brown rot fungus</name>
    <dbReference type="NCBI Taxonomy" id="1858805"/>
    <lineage>
        <taxon>Eukaryota</taxon>
        <taxon>Fungi</taxon>
        <taxon>Dikarya</taxon>
        <taxon>Basidiomycota</taxon>
        <taxon>Agaricomycotina</taxon>
        <taxon>Dacrymycetes</taxon>
        <taxon>Dacrymycetales</taxon>
        <taxon>Dacrymycetaceae</taxon>
        <taxon>Dacryopinax</taxon>
    </lineage>
</organism>